<feature type="binding site" evidence="5">
    <location>
        <position position="102"/>
    </location>
    <ligand>
        <name>Zn(2+)</name>
        <dbReference type="ChEBI" id="CHEBI:29105"/>
    </ligand>
</feature>
<dbReference type="PIRSF" id="PIRSF036894">
    <property type="entry name" value="PMI_Firm_short"/>
    <property type="match status" value="1"/>
</dbReference>
<organism evidence="9 10">
    <name type="scientific">Stecheria intestinalis</name>
    <dbReference type="NCBI Taxonomy" id="2606630"/>
    <lineage>
        <taxon>Bacteria</taxon>
        <taxon>Bacillati</taxon>
        <taxon>Bacillota</taxon>
        <taxon>Erysipelotrichia</taxon>
        <taxon>Erysipelotrichales</taxon>
        <taxon>Erysipelotrichaceae</taxon>
        <taxon>Stecheria</taxon>
    </lineage>
</organism>
<evidence type="ECO:0000256" key="1">
    <source>
        <dbReference type="ARBA" id="ARBA00022723"/>
    </source>
</evidence>
<dbReference type="PANTHER" id="PTHR42742">
    <property type="entry name" value="TRANSCRIPTIONAL REPRESSOR MPRA"/>
    <property type="match status" value="1"/>
</dbReference>
<proteinExistence type="predicted"/>
<feature type="binding site" evidence="5">
    <location>
        <position position="178"/>
    </location>
    <ligand>
        <name>Zn(2+)</name>
        <dbReference type="ChEBI" id="CHEBI:29105"/>
    </ligand>
</feature>
<comment type="cofactor">
    <cofactor evidence="5">
        <name>Zn(2+)</name>
        <dbReference type="ChEBI" id="CHEBI:29105"/>
    </cofactor>
    <text evidence="5">Binds 1 zinc ion per subunit.</text>
</comment>
<feature type="domain" description="Phosphomannose isomerase type I catalytic" evidence="7">
    <location>
        <begin position="10"/>
        <end position="110"/>
    </location>
</feature>
<protein>
    <recommendedName>
        <fullName evidence="3">Phosphohexomutase</fullName>
    </recommendedName>
    <alternativeName>
        <fullName evidence="4">Phosphomannose isomerase</fullName>
    </alternativeName>
</protein>
<dbReference type="InterPro" id="IPR049071">
    <property type="entry name" value="MPI_cupin_dom"/>
</dbReference>
<evidence type="ECO:0000256" key="3">
    <source>
        <dbReference type="ARBA" id="ARBA00029741"/>
    </source>
</evidence>
<dbReference type="Gene3D" id="2.60.120.10">
    <property type="entry name" value="Jelly Rolls"/>
    <property type="match status" value="2"/>
</dbReference>
<dbReference type="InterPro" id="IPR014710">
    <property type="entry name" value="RmlC-like_jellyroll"/>
</dbReference>
<reference evidence="9 10" key="1">
    <citation type="submission" date="2019-08" db="EMBL/GenBank/DDBJ databases">
        <title>In-depth cultivation of the pig gut microbiome towards novel bacterial diversity and tailored functional studies.</title>
        <authorList>
            <person name="Wylensek D."/>
            <person name="Hitch T.C.A."/>
            <person name="Clavel T."/>
        </authorList>
    </citation>
    <scope>NUCLEOTIDE SEQUENCE [LARGE SCALE GENOMIC DNA]</scope>
    <source>
        <strain evidence="9 10">Oil+RF-744-GAM-WT-6</strain>
    </source>
</reference>
<evidence type="ECO:0000259" key="7">
    <source>
        <dbReference type="Pfam" id="PF20511"/>
    </source>
</evidence>
<dbReference type="RefSeq" id="WP_154504554.1">
    <property type="nucleotide sequence ID" value="NZ_VUMN01000015.1"/>
</dbReference>
<keyword evidence="1 5" id="KW-0479">Metal-binding</keyword>
<feature type="active site" evidence="6">
    <location>
        <position position="198"/>
    </location>
</feature>
<evidence type="ECO:0000256" key="4">
    <source>
        <dbReference type="ARBA" id="ARBA00030762"/>
    </source>
</evidence>
<dbReference type="EMBL" id="VUMN01000015">
    <property type="protein sequence ID" value="MSS58694.1"/>
    <property type="molecule type" value="Genomic_DNA"/>
</dbReference>
<dbReference type="AlphaFoldDB" id="A0A7X2NSD3"/>
<evidence type="ECO:0000256" key="5">
    <source>
        <dbReference type="PIRSR" id="PIRSR036894-1"/>
    </source>
</evidence>
<comment type="caution">
    <text evidence="9">The sequence shown here is derived from an EMBL/GenBank/DDBJ whole genome shotgun (WGS) entry which is preliminary data.</text>
</comment>
<dbReference type="PANTHER" id="PTHR42742:SF3">
    <property type="entry name" value="FRUCTOKINASE"/>
    <property type="match status" value="1"/>
</dbReference>
<evidence type="ECO:0000313" key="10">
    <source>
        <dbReference type="Proteomes" id="UP000461880"/>
    </source>
</evidence>
<dbReference type="InterPro" id="IPR046457">
    <property type="entry name" value="PMI_typeI_cat"/>
</dbReference>
<dbReference type="GO" id="GO:0004476">
    <property type="term" value="F:mannose-6-phosphate isomerase activity"/>
    <property type="evidence" value="ECO:0007669"/>
    <property type="project" value="InterPro"/>
</dbReference>
<dbReference type="Pfam" id="PF20511">
    <property type="entry name" value="PMI_typeI_cat"/>
    <property type="match status" value="1"/>
</dbReference>
<evidence type="ECO:0000259" key="8">
    <source>
        <dbReference type="Pfam" id="PF21621"/>
    </source>
</evidence>
<keyword evidence="2 5" id="KW-0862">Zinc</keyword>
<feature type="domain" description="Mannose-6-phosphate isomerase cupin" evidence="8">
    <location>
        <begin position="250"/>
        <end position="325"/>
    </location>
</feature>
<accession>A0A7X2NSD3</accession>
<evidence type="ECO:0000313" key="9">
    <source>
        <dbReference type="EMBL" id="MSS58694.1"/>
    </source>
</evidence>
<gene>
    <name evidence="9" type="ORF">FYJ51_07220</name>
</gene>
<evidence type="ECO:0000256" key="6">
    <source>
        <dbReference type="PIRSR" id="PIRSR036894-2"/>
    </source>
</evidence>
<dbReference type="Proteomes" id="UP000461880">
    <property type="component" value="Unassembled WGS sequence"/>
</dbReference>
<evidence type="ECO:0000256" key="2">
    <source>
        <dbReference type="ARBA" id="ARBA00022833"/>
    </source>
</evidence>
<keyword evidence="10" id="KW-1185">Reference proteome</keyword>
<dbReference type="SUPFAM" id="SSF51182">
    <property type="entry name" value="RmlC-like cupins"/>
    <property type="match status" value="1"/>
</dbReference>
<sequence length="328" mass="37141">MTWKTDEPFLLKPAFKDYLWGGDRLRGEYHKETDLSPLAESWECSTHPDGTSLALIDQKEIPMTEVLKRHPEILGTHPRTRDTLPILIKLIDAKNDLSVQVHPDDDYARIHEHGSLGKSEFWYVLEAEPGASLIYGFSQDVTEEQVRQGIVDGTIQKYLQKVPVRRNDVFFVQAGTVHAIGKGIVIAEIQESSNLTYRLYDYNRRDRNGNLRELHVEKALDVLNLHSSAEPAQPMRLLRYQPGYASELLTRCRYFEVERILLNTALSASVPYQTASSSFEVLMCVQGKGVITGKDFRIPFLKGSTIFLPADSESMFLSGKAELLAINC</sequence>
<name>A0A7X2NSD3_9FIRM</name>
<dbReference type="GO" id="GO:0008270">
    <property type="term" value="F:zinc ion binding"/>
    <property type="evidence" value="ECO:0007669"/>
    <property type="project" value="InterPro"/>
</dbReference>
<dbReference type="GO" id="GO:0005975">
    <property type="term" value="P:carbohydrate metabolic process"/>
    <property type="evidence" value="ECO:0007669"/>
    <property type="project" value="InterPro"/>
</dbReference>
<dbReference type="InterPro" id="IPR051804">
    <property type="entry name" value="Carb_Metab_Reg_Kinase/Isom"/>
</dbReference>
<dbReference type="InterPro" id="IPR011051">
    <property type="entry name" value="RmlC_Cupin_sf"/>
</dbReference>
<dbReference type="CDD" id="cd07010">
    <property type="entry name" value="cupin_PMI_type_I_N_bac"/>
    <property type="match status" value="1"/>
</dbReference>
<dbReference type="Pfam" id="PF21621">
    <property type="entry name" value="MPI_cupin_dom"/>
    <property type="match status" value="1"/>
</dbReference>
<dbReference type="InterPro" id="IPR014628">
    <property type="entry name" value="Man6P_isomerase_Firm_short"/>
</dbReference>
<feature type="binding site" evidence="5">
    <location>
        <position position="120"/>
    </location>
    <ligand>
        <name>Zn(2+)</name>
        <dbReference type="ChEBI" id="CHEBI:29105"/>
    </ligand>
</feature>
<keyword evidence="9" id="KW-0413">Isomerase</keyword>